<protein>
    <submittedName>
        <fullName evidence="1">Uncharacterized protein</fullName>
    </submittedName>
</protein>
<accession>A0A3P6SZU2</accession>
<dbReference type="Gene3D" id="3.40.50.150">
    <property type="entry name" value="Vaccinia Virus protein VP39"/>
    <property type="match status" value="1"/>
</dbReference>
<dbReference type="Pfam" id="PF05219">
    <property type="entry name" value="DREV"/>
    <property type="match status" value="1"/>
</dbReference>
<evidence type="ECO:0000313" key="1">
    <source>
        <dbReference type="EMBL" id="VDK76369.1"/>
    </source>
</evidence>
<dbReference type="PANTHER" id="PTHR12890:SF0">
    <property type="entry name" value="PROTEIN-L-HISTIDINE N-PROS-METHYLTRANSFERASE"/>
    <property type="match status" value="1"/>
</dbReference>
<proteinExistence type="predicted"/>
<gene>
    <name evidence="1" type="ORF">CGOC_LOCUS7224</name>
</gene>
<dbReference type="InterPro" id="IPR007884">
    <property type="entry name" value="METL9"/>
</dbReference>
<dbReference type="OrthoDB" id="199041at2759"/>
<reference evidence="1 2" key="1">
    <citation type="submission" date="2018-11" db="EMBL/GenBank/DDBJ databases">
        <authorList>
            <consortium name="Pathogen Informatics"/>
        </authorList>
    </citation>
    <scope>NUCLEOTIDE SEQUENCE [LARGE SCALE GENOMIC DNA]</scope>
</reference>
<name>A0A3P6SZU2_CYLGO</name>
<dbReference type="EMBL" id="UYRV01024831">
    <property type="protein sequence ID" value="VDK76369.1"/>
    <property type="molecule type" value="Genomic_DNA"/>
</dbReference>
<dbReference type="SUPFAM" id="SSF53335">
    <property type="entry name" value="S-adenosyl-L-methionine-dependent methyltransferases"/>
    <property type="match status" value="1"/>
</dbReference>
<evidence type="ECO:0000313" key="2">
    <source>
        <dbReference type="Proteomes" id="UP000271889"/>
    </source>
</evidence>
<dbReference type="GO" id="GO:0106370">
    <property type="term" value="F:protein-L-histidine N-pros-methyltransferase activity"/>
    <property type="evidence" value="ECO:0007669"/>
    <property type="project" value="InterPro"/>
</dbReference>
<dbReference type="InterPro" id="IPR029063">
    <property type="entry name" value="SAM-dependent_MTases_sf"/>
</dbReference>
<dbReference type="AlphaFoldDB" id="A0A3P6SZU2"/>
<organism evidence="1 2">
    <name type="scientific">Cylicostephanus goldi</name>
    <name type="common">Nematode worm</name>
    <dbReference type="NCBI Taxonomy" id="71465"/>
    <lineage>
        <taxon>Eukaryota</taxon>
        <taxon>Metazoa</taxon>
        <taxon>Ecdysozoa</taxon>
        <taxon>Nematoda</taxon>
        <taxon>Chromadorea</taxon>
        <taxon>Rhabditida</taxon>
        <taxon>Rhabditina</taxon>
        <taxon>Rhabditomorpha</taxon>
        <taxon>Strongyloidea</taxon>
        <taxon>Strongylidae</taxon>
        <taxon>Cylicostephanus</taxon>
    </lineage>
</organism>
<keyword evidence="2" id="KW-1185">Reference proteome</keyword>
<dbReference type="PANTHER" id="PTHR12890">
    <property type="entry name" value="DREV PROTEIN"/>
    <property type="match status" value="1"/>
</dbReference>
<sequence>MSAILSTFLSKTSINGLLNRGKMFVFSTDRINTFLDIPPEWISADKKLLDLGAGDGGITAKLSGIYGTIYTTEMSQVPIYLKVMQWRLRQQNFLEEDVEKWSSTARQYNLISALNLLDRSVYLTAVFPLFLLSFCF</sequence>
<dbReference type="Proteomes" id="UP000271889">
    <property type="component" value="Unassembled WGS sequence"/>
</dbReference>